<dbReference type="EMBL" id="VOQR01000001">
    <property type="protein sequence ID" value="TXC70518.1"/>
    <property type="molecule type" value="Genomic_DNA"/>
</dbReference>
<dbReference type="PANTHER" id="PTHR39600:SF1">
    <property type="entry name" value="PEPTIDASE INHIBITOR I78 FAMILY PROTEIN"/>
    <property type="match status" value="1"/>
</dbReference>
<proteinExistence type="predicted"/>
<organism evidence="1 2">
    <name type="scientific">Sphingomonas ginsenosidivorax</name>
    <dbReference type="NCBI Taxonomy" id="862135"/>
    <lineage>
        <taxon>Bacteria</taxon>
        <taxon>Pseudomonadati</taxon>
        <taxon>Pseudomonadota</taxon>
        <taxon>Alphaproteobacteria</taxon>
        <taxon>Sphingomonadales</taxon>
        <taxon>Sphingomonadaceae</taxon>
        <taxon>Sphingomonas</taxon>
    </lineage>
</organism>
<gene>
    <name evidence="1" type="ORF">FSB78_05865</name>
</gene>
<keyword evidence="2" id="KW-1185">Reference proteome</keyword>
<comment type="caution">
    <text evidence="1">The sequence shown here is derived from an EMBL/GenBank/DDBJ whole genome shotgun (WGS) entry which is preliminary data.</text>
</comment>
<protein>
    <submittedName>
        <fullName evidence="1">Peptidase inhibitor I78</fullName>
    </submittedName>
</protein>
<dbReference type="Pfam" id="PF11720">
    <property type="entry name" value="Inhibitor_I78"/>
    <property type="match status" value="1"/>
</dbReference>
<dbReference type="OrthoDB" id="8724542at2"/>
<accession>A0A5C6UEX6</accession>
<reference evidence="1 2" key="1">
    <citation type="journal article" date="2013" name="Antonie Van Leeuwenhoek">
        <title>Sphingomonas ginsenosidivorax sp. nov., with the ability to transform ginsenosides.</title>
        <authorList>
            <person name="Jin X.F."/>
            <person name="Kim J.K."/>
            <person name="Liu Q.M."/>
            <person name="Kang M.S."/>
            <person name="He D."/>
            <person name="Jin F.X."/>
            <person name="Kim S.C."/>
            <person name="Im W.T."/>
        </authorList>
    </citation>
    <scope>NUCLEOTIDE SEQUENCE [LARGE SCALE GENOMIC DNA]</scope>
    <source>
        <strain evidence="1 2">KHI67</strain>
    </source>
</reference>
<dbReference type="PANTHER" id="PTHR39600">
    <property type="entry name" value="PEPTIDASE INHIBITOR I78 FAMILY PROTEIN"/>
    <property type="match status" value="1"/>
</dbReference>
<dbReference type="InterPro" id="IPR021719">
    <property type="entry name" value="Prot_inh_I78"/>
</dbReference>
<evidence type="ECO:0000313" key="1">
    <source>
        <dbReference type="EMBL" id="TXC70518.1"/>
    </source>
</evidence>
<dbReference type="Gene3D" id="3.30.10.10">
    <property type="entry name" value="Trypsin Inhibitor V, subunit A"/>
    <property type="match status" value="1"/>
</dbReference>
<evidence type="ECO:0000313" key="2">
    <source>
        <dbReference type="Proteomes" id="UP000321250"/>
    </source>
</evidence>
<dbReference type="AlphaFoldDB" id="A0A5C6UEX6"/>
<name>A0A5C6UEX6_9SPHN</name>
<dbReference type="Proteomes" id="UP000321250">
    <property type="component" value="Unassembled WGS sequence"/>
</dbReference>
<dbReference type="RefSeq" id="WP_147080793.1">
    <property type="nucleotide sequence ID" value="NZ_VOQR01000001.1"/>
</dbReference>
<sequence length="92" mass="9700">MKALVVAAVLVAGCTPVEMRGPSEPKICNAASLGDLVGKRASDARGDVLLARSGAATLRWLAPGTITTKEFLQERLNVHTDDKGRIIRLTCG</sequence>